<dbReference type="InterPro" id="IPR036116">
    <property type="entry name" value="FN3_sf"/>
</dbReference>
<evidence type="ECO:0000313" key="21">
    <source>
        <dbReference type="Ensembl" id="ENSCLMP00005013170.1"/>
    </source>
</evidence>
<dbReference type="InterPro" id="IPR001187">
    <property type="entry name" value="Tissue_factor"/>
</dbReference>
<feature type="chain" id="PRO_5034373347" description="Tissue factor" evidence="18">
    <location>
        <begin position="23"/>
        <end position="281"/>
    </location>
</feature>
<reference evidence="21" key="1">
    <citation type="submission" date="2025-08" db="UniProtKB">
        <authorList>
            <consortium name="Ensembl"/>
        </authorList>
    </citation>
    <scope>IDENTIFICATION</scope>
</reference>
<evidence type="ECO:0000256" key="14">
    <source>
        <dbReference type="ARBA" id="ARBA00023180"/>
    </source>
</evidence>
<dbReference type="Ensembl" id="ENSCLMT00005014098.1">
    <property type="protein sequence ID" value="ENSCLMP00005013170.1"/>
    <property type="gene ID" value="ENSCLMG00005007012.1"/>
</dbReference>
<evidence type="ECO:0000256" key="6">
    <source>
        <dbReference type="ARBA" id="ARBA00022692"/>
    </source>
</evidence>
<accession>A0A8C2Z1M9</accession>
<dbReference type="PANTHER" id="PTHR20859:SF22">
    <property type="entry name" value="TISSUE FACTOR"/>
    <property type="match status" value="1"/>
</dbReference>
<dbReference type="GeneID" id="117746688"/>
<evidence type="ECO:0000256" key="11">
    <source>
        <dbReference type="ARBA" id="ARBA00023136"/>
    </source>
</evidence>
<dbReference type="Gene3D" id="2.60.40.10">
    <property type="entry name" value="Immunoglobulins"/>
    <property type="match status" value="2"/>
</dbReference>
<evidence type="ECO:0000256" key="13">
    <source>
        <dbReference type="ARBA" id="ARBA00023157"/>
    </source>
</evidence>
<evidence type="ECO:0000256" key="2">
    <source>
        <dbReference type="ARBA" id="ARBA00004479"/>
    </source>
</evidence>
<protein>
    <recommendedName>
        <fullName evidence="5">Tissue factor</fullName>
    </recommendedName>
    <alternativeName>
        <fullName evidence="16">Coagulation factor III</fullName>
    </alternativeName>
</protein>
<comment type="subunit">
    <text evidence="4">Interacts with HSPE; the interaction, inhibited by heparin, promotes the generation of activated factor X and activates coagulation in the presence of activated factor VII.</text>
</comment>
<reference evidence="21" key="2">
    <citation type="submission" date="2025-09" db="UniProtKB">
        <authorList>
            <consortium name="Ensembl"/>
        </authorList>
    </citation>
    <scope>IDENTIFICATION</scope>
</reference>
<dbReference type="GO" id="GO:0007596">
    <property type="term" value="P:blood coagulation"/>
    <property type="evidence" value="ECO:0007669"/>
    <property type="project" value="UniProtKB-KW"/>
</dbReference>
<evidence type="ECO:0000256" key="7">
    <source>
        <dbReference type="ARBA" id="ARBA00022696"/>
    </source>
</evidence>
<dbReference type="GO" id="GO:0004896">
    <property type="term" value="F:cytokine receptor activity"/>
    <property type="evidence" value="ECO:0007669"/>
    <property type="project" value="TreeGrafter"/>
</dbReference>
<keyword evidence="7" id="KW-0356">Hemostasis</keyword>
<keyword evidence="10" id="KW-0094">Blood coagulation</keyword>
<keyword evidence="14" id="KW-0325">Glycoprotein</keyword>
<dbReference type="Proteomes" id="UP000694565">
    <property type="component" value="Unplaced"/>
</dbReference>
<feature type="signal peptide" evidence="18">
    <location>
        <begin position="1"/>
        <end position="22"/>
    </location>
</feature>
<evidence type="ECO:0000256" key="15">
    <source>
        <dbReference type="ARBA" id="ARBA00023288"/>
    </source>
</evidence>
<evidence type="ECO:0000256" key="3">
    <source>
        <dbReference type="ARBA" id="ARBA00009197"/>
    </source>
</evidence>
<evidence type="ECO:0000256" key="8">
    <source>
        <dbReference type="ARBA" id="ARBA00022729"/>
    </source>
</evidence>
<proteinExistence type="inferred from homology"/>
<keyword evidence="8 18" id="KW-0732">Signal</keyword>
<comment type="subcellular location">
    <subcellularLocation>
        <location evidence="2">Membrane</location>
        <topology evidence="2">Single-pass type I membrane protein</topology>
    </subcellularLocation>
</comment>
<dbReference type="Pfam" id="PF09294">
    <property type="entry name" value="Interfer-bind"/>
    <property type="match status" value="1"/>
</dbReference>
<dbReference type="InterPro" id="IPR013783">
    <property type="entry name" value="Ig-like_fold"/>
</dbReference>
<dbReference type="RefSeq" id="XP_034411868.1">
    <property type="nucleotide sequence ID" value="XM_034555977.1"/>
</dbReference>
<keyword evidence="12" id="KW-0564">Palmitate</keyword>
<feature type="transmembrane region" description="Helical" evidence="17">
    <location>
        <begin position="241"/>
        <end position="266"/>
    </location>
</feature>
<evidence type="ECO:0000259" key="20">
    <source>
        <dbReference type="Pfam" id="PF09294"/>
    </source>
</evidence>
<comment type="similarity">
    <text evidence="3">Belongs to the tissue factor family.</text>
</comment>
<keyword evidence="9 17" id="KW-1133">Transmembrane helix</keyword>
<organism evidence="21 22">
    <name type="scientific">Cyclopterus lumpus</name>
    <name type="common">Lumpsucker</name>
    <dbReference type="NCBI Taxonomy" id="8103"/>
    <lineage>
        <taxon>Eukaryota</taxon>
        <taxon>Metazoa</taxon>
        <taxon>Chordata</taxon>
        <taxon>Craniata</taxon>
        <taxon>Vertebrata</taxon>
        <taxon>Euteleostomi</taxon>
        <taxon>Actinopterygii</taxon>
        <taxon>Neopterygii</taxon>
        <taxon>Teleostei</taxon>
        <taxon>Neoteleostei</taxon>
        <taxon>Acanthomorphata</taxon>
        <taxon>Eupercaria</taxon>
        <taxon>Perciformes</taxon>
        <taxon>Cottioidei</taxon>
        <taxon>Cottales</taxon>
        <taxon>Cyclopteridae</taxon>
        <taxon>Cyclopterus</taxon>
    </lineage>
</organism>
<feature type="domain" description="Fibronectin type-III" evidence="19">
    <location>
        <begin position="19"/>
        <end position="102"/>
    </location>
</feature>
<evidence type="ECO:0000256" key="18">
    <source>
        <dbReference type="SAM" id="SignalP"/>
    </source>
</evidence>
<evidence type="ECO:0000256" key="16">
    <source>
        <dbReference type="ARBA" id="ARBA00031171"/>
    </source>
</evidence>
<name>A0A8C2Z1M9_CYCLU</name>
<dbReference type="GeneTree" id="ENSGT00940000171175"/>
<dbReference type="PRINTS" id="PR00346">
    <property type="entry name" value="TISSUEFACTOR"/>
</dbReference>
<evidence type="ECO:0000256" key="1">
    <source>
        <dbReference type="ARBA" id="ARBA00002201"/>
    </source>
</evidence>
<evidence type="ECO:0000256" key="4">
    <source>
        <dbReference type="ARBA" id="ARBA00011184"/>
    </source>
</evidence>
<evidence type="ECO:0000259" key="19">
    <source>
        <dbReference type="Pfam" id="PF01108"/>
    </source>
</evidence>
<dbReference type="InterPro" id="IPR050650">
    <property type="entry name" value="Type-II_Cytokine-TF_Rcpt"/>
</dbReference>
<gene>
    <name evidence="21" type="primary">LOC117746688</name>
</gene>
<dbReference type="InterPro" id="IPR003961">
    <property type="entry name" value="FN3_dom"/>
</dbReference>
<evidence type="ECO:0000256" key="5">
    <source>
        <dbReference type="ARBA" id="ARBA00018722"/>
    </source>
</evidence>
<keyword evidence="13" id="KW-1015">Disulfide bond</keyword>
<evidence type="ECO:0000256" key="10">
    <source>
        <dbReference type="ARBA" id="ARBA00023084"/>
    </source>
</evidence>
<keyword evidence="22" id="KW-1185">Reference proteome</keyword>
<evidence type="ECO:0000256" key="17">
    <source>
        <dbReference type="SAM" id="Phobius"/>
    </source>
</evidence>
<dbReference type="Pfam" id="PF01108">
    <property type="entry name" value="Tissue_fac"/>
    <property type="match status" value="1"/>
</dbReference>
<dbReference type="GO" id="GO:0005886">
    <property type="term" value="C:plasma membrane"/>
    <property type="evidence" value="ECO:0007669"/>
    <property type="project" value="TreeGrafter"/>
</dbReference>
<evidence type="ECO:0000313" key="22">
    <source>
        <dbReference type="Proteomes" id="UP000694565"/>
    </source>
</evidence>
<dbReference type="FunFam" id="2.60.40.10:FF:000899">
    <property type="entry name" value="Tissue factor"/>
    <property type="match status" value="1"/>
</dbReference>
<dbReference type="OrthoDB" id="8942372at2759"/>
<dbReference type="KEGG" id="clum:117746688"/>
<keyword evidence="15" id="KW-0449">Lipoprotein</keyword>
<dbReference type="AlphaFoldDB" id="A0A8C2Z1M9"/>
<dbReference type="InterPro" id="IPR015373">
    <property type="entry name" value="Interferon/interleukin_rcp_dom"/>
</dbReference>
<dbReference type="SUPFAM" id="SSF49265">
    <property type="entry name" value="Fibronectin type III"/>
    <property type="match status" value="2"/>
</dbReference>
<sequence length="281" mass="31230">MASLKTGLYLGVCLSAWIITSADENFVPKAENVRWVSVDFTTILHWTTTASDYKYTVLYTGNEDFWMESFHCIQMSETACDLSTEVKTNSTYNVKIKTVAATEDDDYDNELDKFPHSYSPPFNPFRETNISAVNFTVQVVDESRVNVTITDPLSGIHEGEKQLSLRDIFKSELKYKISYYKFGSTGKRDIISDSSTAEVSELNAGQSYCFMVAAFIPTRPKSTQQGAWSAQTCIPGDELSLGAWVGAVVILLTFVVIVVTVIVLCCKCCQQNNPSQSSTPV</sequence>
<evidence type="ECO:0000256" key="12">
    <source>
        <dbReference type="ARBA" id="ARBA00023139"/>
    </source>
</evidence>
<dbReference type="PANTHER" id="PTHR20859">
    <property type="entry name" value="INTERFERON/INTERLEUKIN RECEPTOR"/>
    <property type="match status" value="1"/>
</dbReference>
<feature type="domain" description="Interferon/interleukin receptor" evidence="20">
    <location>
        <begin position="134"/>
        <end position="234"/>
    </location>
</feature>
<keyword evidence="6 17" id="KW-0812">Transmembrane</keyword>
<evidence type="ECO:0000256" key="9">
    <source>
        <dbReference type="ARBA" id="ARBA00022989"/>
    </source>
</evidence>
<comment type="function">
    <text evidence="1">Initiates blood coagulation by forming a complex with circulating factor VII or VIIa. The [TF:VIIa] complex activates factors IX or X by specific limited proteolysis. TF plays a role in normal hemostasis by initiating the cell-surface assembly and propagation of the coagulation protease cascade.</text>
</comment>
<keyword evidence="11 17" id="KW-0472">Membrane</keyword>